<reference evidence="1 2" key="1">
    <citation type="journal article" date="2021" name="Elife">
        <title>Chloroplast acquisition without the gene transfer in kleptoplastic sea slugs, Plakobranchus ocellatus.</title>
        <authorList>
            <person name="Maeda T."/>
            <person name="Takahashi S."/>
            <person name="Yoshida T."/>
            <person name="Shimamura S."/>
            <person name="Takaki Y."/>
            <person name="Nagai Y."/>
            <person name="Toyoda A."/>
            <person name="Suzuki Y."/>
            <person name="Arimoto A."/>
            <person name="Ishii H."/>
            <person name="Satoh N."/>
            <person name="Nishiyama T."/>
            <person name="Hasebe M."/>
            <person name="Maruyama T."/>
            <person name="Minagawa J."/>
            <person name="Obokata J."/>
            <person name="Shigenobu S."/>
        </authorList>
    </citation>
    <scope>NUCLEOTIDE SEQUENCE [LARGE SCALE GENOMIC DNA]</scope>
</reference>
<proteinExistence type="predicted"/>
<evidence type="ECO:0000313" key="1">
    <source>
        <dbReference type="EMBL" id="GFO41535.1"/>
    </source>
</evidence>
<keyword evidence="2" id="KW-1185">Reference proteome</keyword>
<name>A0AAV4DC56_9GAST</name>
<protein>
    <submittedName>
        <fullName evidence="1">Uncharacterized protein</fullName>
    </submittedName>
</protein>
<sequence length="92" mass="10702">MSEKTHKFILEKIHMPQWEEIPKLCRKRYSCLSKKRYPSYVGNDAHASEGGNTQACWGGDTYAYFGENTCQAYEVNIDKPTSWRYSSLSARR</sequence>
<dbReference type="EMBL" id="BLXT01007702">
    <property type="protein sequence ID" value="GFO41535.1"/>
    <property type="molecule type" value="Genomic_DNA"/>
</dbReference>
<accession>A0AAV4DC56</accession>
<dbReference type="AlphaFoldDB" id="A0AAV4DC56"/>
<gene>
    <name evidence="1" type="ORF">PoB_006804000</name>
</gene>
<evidence type="ECO:0000313" key="2">
    <source>
        <dbReference type="Proteomes" id="UP000735302"/>
    </source>
</evidence>
<comment type="caution">
    <text evidence="1">The sequence shown here is derived from an EMBL/GenBank/DDBJ whole genome shotgun (WGS) entry which is preliminary data.</text>
</comment>
<dbReference type="Proteomes" id="UP000735302">
    <property type="component" value="Unassembled WGS sequence"/>
</dbReference>
<organism evidence="1 2">
    <name type="scientific">Plakobranchus ocellatus</name>
    <dbReference type="NCBI Taxonomy" id="259542"/>
    <lineage>
        <taxon>Eukaryota</taxon>
        <taxon>Metazoa</taxon>
        <taxon>Spiralia</taxon>
        <taxon>Lophotrochozoa</taxon>
        <taxon>Mollusca</taxon>
        <taxon>Gastropoda</taxon>
        <taxon>Heterobranchia</taxon>
        <taxon>Euthyneura</taxon>
        <taxon>Panpulmonata</taxon>
        <taxon>Sacoglossa</taxon>
        <taxon>Placobranchoidea</taxon>
        <taxon>Plakobranchidae</taxon>
        <taxon>Plakobranchus</taxon>
    </lineage>
</organism>